<sequence length="517" mass="60111">MKNFLCFLAFLGLTMTVFAQKMPVSYDFSEKISDRFRYSNLVALDNDDDGGYVLVRAYYQGLILKPRGYLIEHYNSDLELVKEYNYKLKGLQFVDGFIKNGQLRLLFFTYNFELGFYEYQAHTTNLVNFDFKQKQLLKFKTPAVEGAFGKNYYNRDFNKGFTTTLLMNETKSGFIISTHHKKGKENKHTIHLFDDDLNKKWEHDFSAAIEEKNYAFESLAISPSRDQAYLVGKAYFKKKRFQAGDRKFQYEVVKIGDGMAKTQSFNDEGKYPEALYPIFKQNGLYLVGFYADRKDNRYNGLSFFELDAISLDIERKRYNPFTPQFMEDKFGRGEDDIAVKNLVFKNVYLTDNNEILFNAEEYFMTNSIQRTGSGERIRMERFHHNDIVSAKLDIQGNMLWARNIKKAEVTQGDGAYASYSSYVKDGSTYFFLSTAAENPQLINGERLIFKQGYSGNRNVFLISLDANGKMDYEKIIDAKEARLPLMVSIPLIDKKEDEMLFYAKRGSKKQLVKVAFN</sequence>
<dbReference type="Proteomes" id="UP000050280">
    <property type="component" value="Unassembled WGS sequence"/>
</dbReference>
<evidence type="ECO:0000256" key="1">
    <source>
        <dbReference type="SAM" id="SignalP"/>
    </source>
</evidence>
<dbReference type="RefSeq" id="WP_054558758.1">
    <property type="nucleotide sequence ID" value="NZ_LDJX01000003.1"/>
</dbReference>
<feature type="signal peptide" evidence="1">
    <location>
        <begin position="1"/>
        <end position="19"/>
    </location>
</feature>
<name>A0A0P7AJE7_9FLAO</name>
<feature type="chain" id="PRO_5006134886" evidence="1">
    <location>
        <begin position="20"/>
        <end position="517"/>
    </location>
</feature>
<comment type="caution">
    <text evidence="2">The sequence shown here is derived from an EMBL/GenBank/DDBJ whole genome shotgun (WGS) entry which is preliminary data.</text>
</comment>
<organism evidence="2 3">
    <name type="scientific">Croceitalea dokdonensis DOKDO 023</name>
    <dbReference type="NCBI Taxonomy" id="1300341"/>
    <lineage>
        <taxon>Bacteria</taxon>
        <taxon>Pseudomonadati</taxon>
        <taxon>Bacteroidota</taxon>
        <taxon>Flavobacteriia</taxon>
        <taxon>Flavobacteriales</taxon>
        <taxon>Flavobacteriaceae</taxon>
        <taxon>Croceitalea</taxon>
    </lineage>
</organism>
<dbReference type="PATRIC" id="fig|1300341.3.peg.1761"/>
<evidence type="ECO:0000313" key="3">
    <source>
        <dbReference type="Proteomes" id="UP000050280"/>
    </source>
</evidence>
<keyword evidence="1" id="KW-0732">Signal</keyword>
<reference evidence="2 3" key="1">
    <citation type="submission" date="2015-09" db="EMBL/GenBank/DDBJ databases">
        <title>Genome sequence of the marine flavobacterium Croceitalea dokdonensis DOKDO 023 that contains proton- and sodium-pumping rhodopsins.</title>
        <authorList>
            <person name="Kwon S.-K."/>
            <person name="Lee H.K."/>
            <person name="Kwak M.-J."/>
            <person name="Kim J.F."/>
        </authorList>
    </citation>
    <scope>NUCLEOTIDE SEQUENCE [LARGE SCALE GENOMIC DNA]</scope>
    <source>
        <strain evidence="2 3">DOKDO 023</strain>
    </source>
</reference>
<dbReference type="OrthoDB" id="1403331at2"/>
<dbReference type="STRING" id="1300341.I595_1571"/>
<dbReference type="AlphaFoldDB" id="A0A0P7AJE7"/>
<accession>A0A0P7AJE7</accession>
<evidence type="ECO:0000313" key="2">
    <source>
        <dbReference type="EMBL" id="KPM31923.1"/>
    </source>
</evidence>
<protein>
    <submittedName>
        <fullName evidence="2">Uncharacterized protein</fullName>
    </submittedName>
</protein>
<gene>
    <name evidence="2" type="ORF">I595_1571</name>
</gene>
<proteinExistence type="predicted"/>
<dbReference type="EMBL" id="LDJX01000003">
    <property type="protein sequence ID" value="KPM31923.1"/>
    <property type="molecule type" value="Genomic_DNA"/>
</dbReference>
<keyword evidence="3" id="KW-1185">Reference proteome</keyword>